<evidence type="ECO:0000259" key="2">
    <source>
        <dbReference type="PROSITE" id="PS51644"/>
    </source>
</evidence>
<dbReference type="InterPro" id="IPR041966">
    <property type="entry name" value="LOTUS-like"/>
</dbReference>
<sequence>MADRKDQKIAMLIDADNVSYKKIEEILNEVNRYGVPSIKRIYGDWTSPFVENWKSSLLTHAITPIQQYSYTQGKNSTDSALIIDAMDILHSDRVDGFCIVSSDSDFTRLATRLRESGKLVIGIGERKTPKPFIASCDKFIYVEILDHKSAAKKKATESTNNVPAAGTKATPRPVAKESTPLDDDILLLLKDTVDDTADESGWAFLGEIGNLIIKRKPDFDARNYGFEKISHLFKSRKVDFEVDERANEKSKNKLYYVRNILTNETPHETQETTTTATEAALAAPADHIAEEVTIPSPGNKITADDVRKNQIRITKDIKSLFPTRTRKISIIIQDKFECTFSHRRDRSHVLNLGKDAAAQLGLAEETHYLVQKLNDTTYKLSRAT</sequence>
<dbReference type="Proteomes" id="UP000245627">
    <property type="component" value="Unassembled WGS sequence"/>
</dbReference>
<protein>
    <recommendedName>
        <fullName evidence="2">HTH OST-type domain-containing protein</fullName>
    </recommendedName>
</protein>
<evidence type="ECO:0000256" key="1">
    <source>
        <dbReference type="SAM" id="MobiDB-lite"/>
    </source>
</evidence>
<feature type="domain" description="HTH OST-type" evidence="2">
    <location>
        <begin position="181"/>
        <end position="259"/>
    </location>
</feature>
<dbReference type="GO" id="GO:0004540">
    <property type="term" value="F:RNA nuclease activity"/>
    <property type="evidence" value="ECO:0007669"/>
    <property type="project" value="InterPro"/>
</dbReference>
<accession>A0A2T8HM51</accession>
<comment type="caution">
    <text evidence="3">The sequence shown here is derived from an EMBL/GenBank/DDBJ whole genome shotgun (WGS) entry which is preliminary data.</text>
</comment>
<dbReference type="Pfam" id="PF01936">
    <property type="entry name" value="NYN"/>
    <property type="match status" value="1"/>
</dbReference>
<dbReference type="OrthoDB" id="9783963at2"/>
<dbReference type="Gene3D" id="3.30.420.610">
    <property type="entry name" value="LOTUS domain-like"/>
    <property type="match status" value="1"/>
</dbReference>
<dbReference type="Pfam" id="PF12872">
    <property type="entry name" value="OST-HTH"/>
    <property type="match status" value="1"/>
</dbReference>
<proteinExistence type="predicted"/>
<dbReference type="PANTHER" id="PTHR35811:SF1">
    <property type="entry name" value="HTH OST-TYPE DOMAIN-CONTAINING PROTEIN"/>
    <property type="match status" value="1"/>
</dbReference>
<dbReference type="PANTHER" id="PTHR35811">
    <property type="entry name" value="SLR1870 PROTEIN"/>
    <property type="match status" value="1"/>
</dbReference>
<keyword evidence="4" id="KW-1185">Reference proteome</keyword>
<dbReference type="Gene3D" id="3.40.50.1010">
    <property type="entry name" value="5'-nuclease"/>
    <property type="match status" value="1"/>
</dbReference>
<name>A0A2T8HM51_9SPHI</name>
<dbReference type="EMBL" id="QDKG01000001">
    <property type="protein sequence ID" value="PVH26516.1"/>
    <property type="molecule type" value="Genomic_DNA"/>
</dbReference>
<dbReference type="PROSITE" id="PS51644">
    <property type="entry name" value="HTH_OST"/>
    <property type="match status" value="1"/>
</dbReference>
<gene>
    <name evidence="3" type="ORF">DC487_02565</name>
</gene>
<dbReference type="InterPro" id="IPR021139">
    <property type="entry name" value="NYN"/>
</dbReference>
<evidence type="ECO:0000313" key="4">
    <source>
        <dbReference type="Proteomes" id="UP000245627"/>
    </source>
</evidence>
<dbReference type="RefSeq" id="WP_116774378.1">
    <property type="nucleotide sequence ID" value="NZ_QDKG01000001.1"/>
</dbReference>
<organism evidence="3 4">
    <name type="scientific">Sphingobacterium corticibacter</name>
    <dbReference type="NCBI Taxonomy" id="2171749"/>
    <lineage>
        <taxon>Bacteria</taxon>
        <taxon>Pseudomonadati</taxon>
        <taxon>Bacteroidota</taxon>
        <taxon>Sphingobacteriia</taxon>
        <taxon>Sphingobacteriales</taxon>
        <taxon>Sphingobacteriaceae</taxon>
        <taxon>Sphingobacterium</taxon>
    </lineage>
</organism>
<reference evidence="3 4" key="1">
    <citation type="submission" date="2018-04" db="EMBL/GenBank/DDBJ databases">
        <title>Sphingobacterium cortibacter sp. nov.</title>
        <authorList>
            <person name="Li Y."/>
        </authorList>
    </citation>
    <scope>NUCLEOTIDE SEQUENCE [LARGE SCALE GENOMIC DNA]</scope>
    <source>
        <strain evidence="3 4">2c-3</strain>
    </source>
</reference>
<dbReference type="InterPro" id="IPR025605">
    <property type="entry name" value="OST-HTH/LOTUS_dom"/>
</dbReference>
<dbReference type="CDD" id="cd11297">
    <property type="entry name" value="PIN_LabA-like_N_1"/>
    <property type="match status" value="1"/>
</dbReference>
<feature type="region of interest" description="Disordered" evidence="1">
    <location>
        <begin position="153"/>
        <end position="176"/>
    </location>
</feature>
<evidence type="ECO:0000313" key="3">
    <source>
        <dbReference type="EMBL" id="PVH26516.1"/>
    </source>
</evidence>
<dbReference type="AlphaFoldDB" id="A0A2T8HM51"/>
<dbReference type="CDD" id="cd10146">
    <property type="entry name" value="LabA_like_C"/>
    <property type="match status" value="1"/>
</dbReference>